<keyword evidence="5" id="KW-1185">Reference proteome</keyword>
<dbReference type="EMBL" id="AP025628">
    <property type="protein sequence ID" value="BDG62125.1"/>
    <property type="molecule type" value="Genomic_DNA"/>
</dbReference>
<dbReference type="GO" id="GO:0016740">
    <property type="term" value="F:transferase activity"/>
    <property type="evidence" value="ECO:0007669"/>
    <property type="project" value="UniProtKB-KW"/>
</dbReference>
<dbReference type="SMART" id="SM00830">
    <property type="entry name" value="CM_2"/>
    <property type="match status" value="1"/>
</dbReference>
<dbReference type="Pfam" id="PF01817">
    <property type="entry name" value="CM_2"/>
    <property type="match status" value="1"/>
</dbReference>
<proteinExistence type="predicted"/>
<dbReference type="InterPro" id="IPR013785">
    <property type="entry name" value="Aldolase_TIM"/>
</dbReference>
<evidence type="ECO:0000313" key="4">
    <source>
        <dbReference type="EMBL" id="BDG62125.1"/>
    </source>
</evidence>
<dbReference type="GO" id="GO:0046417">
    <property type="term" value="P:chorismate metabolic process"/>
    <property type="evidence" value="ECO:0007669"/>
    <property type="project" value="InterPro"/>
</dbReference>
<dbReference type="Gene3D" id="3.20.20.70">
    <property type="entry name" value="Aldolase class I"/>
    <property type="match status" value="1"/>
</dbReference>
<dbReference type="AlphaFoldDB" id="A0AA35CQU5"/>
<dbReference type="Gene3D" id="1.20.59.10">
    <property type="entry name" value="Chorismate mutase"/>
    <property type="match status" value="1"/>
</dbReference>
<dbReference type="GO" id="GO:0004106">
    <property type="term" value="F:chorismate mutase activity"/>
    <property type="evidence" value="ECO:0007669"/>
    <property type="project" value="InterPro"/>
</dbReference>
<dbReference type="SUPFAM" id="SSF51569">
    <property type="entry name" value="Aldolase"/>
    <property type="match status" value="1"/>
</dbReference>
<reference evidence="4" key="1">
    <citation type="submission" date="2022-03" db="EMBL/GenBank/DDBJ databases">
        <title>Complete genome sequence of Caldinitratiruptor microaerophilus.</title>
        <authorList>
            <person name="Mukaiyama R."/>
            <person name="Nishiyama T."/>
            <person name="Ueda K."/>
        </authorList>
    </citation>
    <scope>NUCLEOTIDE SEQUENCE</scope>
    <source>
        <strain evidence="4">JCM 16183</strain>
    </source>
</reference>
<dbReference type="RefSeq" id="WP_264842726.1">
    <property type="nucleotide sequence ID" value="NZ_AP025628.1"/>
</dbReference>
<accession>A0AA35CQU5</accession>
<dbReference type="PANTHER" id="PTHR43018">
    <property type="entry name" value="PHOSPHO-2-DEHYDRO-3-DEOXYHEPTONATE ALDOLASE"/>
    <property type="match status" value="1"/>
</dbReference>
<name>A0AA35CQU5_9FIRM</name>
<gene>
    <name evidence="4" type="ORF">caldi_32150</name>
</gene>
<dbReference type="InterPro" id="IPR006218">
    <property type="entry name" value="DAHP1/KDSA"/>
</dbReference>
<evidence type="ECO:0000256" key="2">
    <source>
        <dbReference type="SAM" id="MobiDB-lite"/>
    </source>
</evidence>
<keyword evidence="1" id="KW-0808">Transferase</keyword>
<dbReference type="PROSITE" id="PS51168">
    <property type="entry name" value="CHORISMATE_MUT_2"/>
    <property type="match status" value="1"/>
</dbReference>
<dbReference type="InterPro" id="IPR036979">
    <property type="entry name" value="CM_dom_sf"/>
</dbReference>
<evidence type="ECO:0000313" key="5">
    <source>
        <dbReference type="Proteomes" id="UP001163687"/>
    </source>
</evidence>
<dbReference type="Pfam" id="PF00793">
    <property type="entry name" value="DAHP_synth_1"/>
    <property type="match status" value="1"/>
</dbReference>
<dbReference type="Proteomes" id="UP001163687">
    <property type="component" value="Chromosome"/>
</dbReference>
<dbReference type="InterPro" id="IPR002701">
    <property type="entry name" value="CM_II_prokaryot"/>
</dbReference>
<dbReference type="InterPro" id="IPR036263">
    <property type="entry name" value="Chorismate_II_sf"/>
</dbReference>
<dbReference type="PANTHER" id="PTHR43018:SF1">
    <property type="entry name" value="PROTEIN AROA(G)"/>
    <property type="match status" value="1"/>
</dbReference>
<dbReference type="InterPro" id="IPR052899">
    <property type="entry name" value="Class-I_DAHP_synthase"/>
</dbReference>
<organism evidence="4 5">
    <name type="scientific">Caldinitratiruptor microaerophilus</name>
    <dbReference type="NCBI Taxonomy" id="671077"/>
    <lineage>
        <taxon>Bacteria</taxon>
        <taxon>Bacillati</taxon>
        <taxon>Bacillota</taxon>
        <taxon>Clostridia</taxon>
        <taxon>Eubacteriales</taxon>
        <taxon>Symbiobacteriaceae</taxon>
        <taxon>Caldinitratiruptor</taxon>
    </lineage>
</organism>
<protein>
    <recommendedName>
        <fullName evidence="3">Chorismate mutase domain-containing protein</fullName>
    </recommendedName>
</protein>
<evidence type="ECO:0000259" key="3">
    <source>
        <dbReference type="PROSITE" id="PS51168"/>
    </source>
</evidence>
<dbReference type="SUPFAM" id="SSF48600">
    <property type="entry name" value="Chorismate mutase II"/>
    <property type="match status" value="1"/>
</dbReference>
<evidence type="ECO:0000256" key="1">
    <source>
        <dbReference type="ARBA" id="ARBA00022679"/>
    </source>
</evidence>
<sequence length="362" mass="37417">MGEAVALRVREGAGTRKRIEVGPGLWVGGERPAVLVATPVDGEVPGAGGRAAAGGVTRRVRLLAAAGFPLVELRPGSSPYGPAPDPLDLVRAAREGADVALAFPVTDPAALTSLEGHVDAYRVPPAHMQNFRLLRALGAVRTPVLLSRGPAATIEEWLLAAEYVLAGGNDRVILCETGVLTAGGGPLPVPDLAAALEAARQTALPVLLDVSYVPHPPGPLVRAALAAGIGGAVLRVERDADPDLLAPLLAGAELGRGASLPAVRRAIDATDRVLLAALADRMRLAARAGTVKARLGLTVYQPEREQQLVEALVGDAREPLGARAVRAIWREILRASREVQQPVGPAGSERHRPAPASQAAAD</sequence>
<feature type="region of interest" description="Disordered" evidence="2">
    <location>
        <begin position="339"/>
        <end position="362"/>
    </location>
</feature>
<dbReference type="KEGG" id="cmic:caldi_32150"/>
<feature type="domain" description="Chorismate mutase" evidence="3">
    <location>
        <begin position="254"/>
        <end position="344"/>
    </location>
</feature>